<evidence type="ECO:0000313" key="1">
    <source>
        <dbReference type="EMBL" id="MPN03465.1"/>
    </source>
</evidence>
<dbReference type="EMBL" id="VSSQ01049382">
    <property type="protein sequence ID" value="MPN03465.1"/>
    <property type="molecule type" value="Genomic_DNA"/>
</dbReference>
<dbReference type="AlphaFoldDB" id="A0A645EN68"/>
<name>A0A645EN68_9ZZZZ</name>
<protein>
    <submittedName>
        <fullName evidence="1">Uncharacterized protein</fullName>
    </submittedName>
</protein>
<comment type="caution">
    <text evidence="1">The sequence shown here is derived from an EMBL/GenBank/DDBJ whole genome shotgun (WGS) entry which is preliminary data.</text>
</comment>
<gene>
    <name evidence="1" type="ORF">SDC9_150695</name>
</gene>
<reference evidence="1" key="1">
    <citation type="submission" date="2019-08" db="EMBL/GenBank/DDBJ databases">
        <authorList>
            <person name="Kucharzyk K."/>
            <person name="Murdoch R.W."/>
            <person name="Higgins S."/>
            <person name="Loffler F."/>
        </authorList>
    </citation>
    <scope>NUCLEOTIDE SEQUENCE</scope>
</reference>
<proteinExistence type="predicted"/>
<sequence length="183" mass="20710">MKHINGSVLRHRHFGVCKCRKQEVIERNAPHIVVLDFASRSFIIDVVRRVGHHQIGELPVHQSGEGVGFGRIAADQPMAAKRPDITELGNGGLYKFRINIKIIVVDTVLERVLEQVINFSGVEARERHIKVSALQICNEQSQFVLVPFARDFIQGDIERLFLFSVHLDNDAVDLGDPHIEQHL</sequence>
<accession>A0A645EN68</accession>
<organism evidence="1">
    <name type="scientific">bioreactor metagenome</name>
    <dbReference type="NCBI Taxonomy" id="1076179"/>
    <lineage>
        <taxon>unclassified sequences</taxon>
        <taxon>metagenomes</taxon>
        <taxon>ecological metagenomes</taxon>
    </lineage>
</organism>